<dbReference type="CDD" id="cd07344">
    <property type="entry name" value="M48_yhfN_like"/>
    <property type="match status" value="1"/>
</dbReference>
<dbReference type="OrthoDB" id="9811177at2"/>
<proteinExistence type="predicted"/>
<dbReference type="InterPro" id="IPR053136">
    <property type="entry name" value="UTP_pyrophosphatase-like"/>
</dbReference>
<sequence length="226" mass="26203">MSFDYQLSISKRRQSVAIKVTADGVKVFAPQGIDRQWLEAWLKSKSSWVEDKKRAVSAQQQQIQSPFRRYEIQIFGERYQLALSQRRSYIDHDAKCIGLKTRAQPGTEGARKALFKLLNQILLSYVTPVLAEYSVLMNSQYQELKIREYKRRWGSLSSNGTLALNSLLVGAPKWVIDYVVVHELAHCHVMAHNQAFWQIVARHYPRYQEAQAYLRQYGVGLQIEKP</sequence>
<comment type="caution">
    <text evidence="2">The sequence shown here is derived from an EMBL/GenBank/DDBJ whole genome shotgun (WGS) entry which is preliminary data.</text>
</comment>
<dbReference type="InterPro" id="IPR002725">
    <property type="entry name" value="YgjP-like_metallopeptidase"/>
</dbReference>
<dbReference type="PANTHER" id="PTHR30399:SF1">
    <property type="entry name" value="UTP PYROPHOSPHATASE"/>
    <property type="match status" value="1"/>
</dbReference>
<dbReference type="Pfam" id="PF01863">
    <property type="entry name" value="YgjP-like"/>
    <property type="match status" value="1"/>
</dbReference>
<evidence type="ECO:0000313" key="2">
    <source>
        <dbReference type="EMBL" id="KNC65688.1"/>
    </source>
</evidence>
<evidence type="ECO:0000259" key="1">
    <source>
        <dbReference type="Pfam" id="PF01863"/>
    </source>
</evidence>
<accession>A0A0L0EP58</accession>
<name>A0A0L0EP58_9GAMM</name>
<organism evidence="2 3">
    <name type="scientific">Pseudoalteromonas rubra</name>
    <dbReference type="NCBI Taxonomy" id="43658"/>
    <lineage>
        <taxon>Bacteria</taxon>
        <taxon>Pseudomonadati</taxon>
        <taxon>Pseudomonadota</taxon>
        <taxon>Gammaproteobacteria</taxon>
        <taxon>Alteromonadales</taxon>
        <taxon>Pseudoalteromonadaceae</taxon>
        <taxon>Pseudoalteromonas</taxon>
    </lineage>
</organism>
<gene>
    <name evidence="2" type="ORF">AC626_21565</name>
</gene>
<evidence type="ECO:0000313" key="3">
    <source>
        <dbReference type="Proteomes" id="UP000036850"/>
    </source>
</evidence>
<protein>
    <recommendedName>
        <fullName evidence="1">YgjP-like metallopeptidase domain-containing protein</fullName>
    </recommendedName>
</protein>
<dbReference type="Proteomes" id="UP000036850">
    <property type="component" value="Unassembled WGS sequence"/>
</dbReference>
<dbReference type="PATRIC" id="fig|43658.6.peg.3409"/>
<feature type="domain" description="YgjP-like metallopeptidase" evidence="1">
    <location>
        <begin position="15"/>
        <end position="216"/>
    </location>
</feature>
<dbReference type="PANTHER" id="PTHR30399">
    <property type="entry name" value="UNCHARACTERIZED PROTEIN YGJP"/>
    <property type="match status" value="1"/>
</dbReference>
<dbReference type="EMBL" id="LFZX01000242">
    <property type="protein sequence ID" value="KNC65688.1"/>
    <property type="molecule type" value="Genomic_DNA"/>
</dbReference>
<dbReference type="AlphaFoldDB" id="A0A0L0EP58"/>
<dbReference type="Gene3D" id="3.30.2010.10">
    <property type="entry name" value="Metalloproteases ('zincins'), catalytic domain"/>
    <property type="match status" value="1"/>
</dbReference>
<reference evidence="3" key="1">
    <citation type="submission" date="2015-07" db="EMBL/GenBank/DDBJ databases">
        <title>Draft genome sequence of a Pseudoalteromonas rubra strain, OCN096, isolated from Kaneohe Bay, Oahu, Hawaii.</title>
        <authorList>
            <person name="Beurmann S."/>
            <person name="Ushijima B."/>
            <person name="Belcaid M."/>
            <person name="Callahan S.M."/>
            <person name="Aeby G.S."/>
        </authorList>
    </citation>
    <scope>NUCLEOTIDE SEQUENCE [LARGE SCALE GENOMIC DNA]</scope>
    <source>
        <strain evidence="3">OCN096</strain>
    </source>
</reference>